<reference evidence="2" key="2">
    <citation type="submission" date="2023-11" db="UniProtKB">
        <authorList>
            <consortium name="WormBaseParasite"/>
        </authorList>
    </citation>
    <scope>IDENTIFICATION</scope>
</reference>
<reference evidence="1" key="1">
    <citation type="submission" date="2022-06" db="EMBL/GenBank/DDBJ databases">
        <authorList>
            <person name="Berger JAMES D."/>
            <person name="Berger JAMES D."/>
        </authorList>
    </citation>
    <scope>NUCLEOTIDE SEQUENCE [LARGE SCALE GENOMIC DNA]</scope>
</reference>
<proteinExistence type="predicted"/>
<organism evidence="1 2">
    <name type="scientific">Trichobilharzia regenti</name>
    <name type="common">Nasal bird schistosome</name>
    <dbReference type="NCBI Taxonomy" id="157069"/>
    <lineage>
        <taxon>Eukaryota</taxon>
        <taxon>Metazoa</taxon>
        <taxon>Spiralia</taxon>
        <taxon>Lophotrochozoa</taxon>
        <taxon>Platyhelminthes</taxon>
        <taxon>Trematoda</taxon>
        <taxon>Digenea</taxon>
        <taxon>Strigeidida</taxon>
        <taxon>Schistosomatoidea</taxon>
        <taxon>Schistosomatidae</taxon>
        <taxon>Trichobilharzia</taxon>
    </lineage>
</organism>
<accession>A0AA85IZV7</accession>
<dbReference type="WBParaSite" id="TREG1_120430.1">
    <property type="protein sequence ID" value="TREG1_120430.1"/>
    <property type="gene ID" value="TREG1_120430"/>
</dbReference>
<sequence>MSARMGPSGDPIAAPSICLYSSLLNKKWTFIVHFKRSSSMKDIGMPTSMFRLLSSSHTKSTISISGTLVNKVGTSNDIMNLLSTFKSFILSTNPKVSFTQCFTNSV</sequence>
<evidence type="ECO:0000313" key="2">
    <source>
        <dbReference type="WBParaSite" id="TREG1_120430.1"/>
    </source>
</evidence>
<name>A0AA85IZV7_TRIRE</name>
<protein>
    <submittedName>
        <fullName evidence="2">Uncharacterized protein</fullName>
    </submittedName>
</protein>
<dbReference type="AlphaFoldDB" id="A0AA85IZV7"/>
<evidence type="ECO:0000313" key="1">
    <source>
        <dbReference type="Proteomes" id="UP000050795"/>
    </source>
</evidence>
<keyword evidence="1" id="KW-1185">Reference proteome</keyword>
<dbReference type="Proteomes" id="UP000050795">
    <property type="component" value="Unassembled WGS sequence"/>
</dbReference>